<organism evidence="1 2">
    <name type="scientific">Streptomyces sanglieri</name>
    <dbReference type="NCBI Taxonomy" id="193460"/>
    <lineage>
        <taxon>Bacteria</taxon>
        <taxon>Bacillati</taxon>
        <taxon>Actinomycetota</taxon>
        <taxon>Actinomycetes</taxon>
        <taxon>Kitasatosporales</taxon>
        <taxon>Streptomycetaceae</taxon>
        <taxon>Streptomyces</taxon>
    </lineage>
</organism>
<dbReference type="EMBL" id="JBHTGL010000008">
    <property type="protein sequence ID" value="MFD0622949.1"/>
    <property type="molecule type" value="Genomic_DNA"/>
</dbReference>
<gene>
    <name evidence="1" type="ORF">ACFQ2K_09085</name>
</gene>
<sequence>MIRTLAKEVMVLNEDIAEVDKLSAARFRELELAEVISSMPGIGPLLGAEFLAAAVGVMSRYGTADRRQHYHRGLQRVSTVRDHQHPQQRRFYERKRAKVRGAPRLISRWLGDG</sequence>
<evidence type="ECO:0000313" key="1">
    <source>
        <dbReference type="EMBL" id="MFD0622949.1"/>
    </source>
</evidence>
<name>A0ABW2WN51_9ACTN</name>
<evidence type="ECO:0000313" key="2">
    <source>
        <dbReference type="Proteomes" id="UP001596915"/>
    </source>
</evidence>
<protein>
    <recommendedName>
        <fullName evidence="3">Transposase</fullName>
    </recommendedName>
</protein>
<comment type="caution">
    <text evidence="1">The sequence shown here is derived from an EMBL/GenBank/DDBJ whole genome shotgun (WGS) entry which is preliminary data.</text>
</comment>
<proteinExistence type="predicted"/>
<evidence type="ECO:0008006" key="3">
    <source>
        <dbReference type="Google" id="ProtNLM"/>
    </source>
</evidence>
<keyword evidence="2" id="KW-1185">Reference proteome</keyword>
<reference evidence="2" key="1">
    <citation type="journal article" date="2019" name="Int. J. Syst. Evol. Microbiol.">
        <title>The Global Catalogue of Microorganisms (GCM) 10K type strain sequencing project: providing services to taxonomists for standard genome sequencing and annotation.</title>
        <authorList>
            <consortium name="The Broad Institute Genomics Platform"/>
            <consortium name="The Broad Institute Genome Sequencing Center for Infectious Disease"/>
            <person name="Wu L."/>
            <person name="Ma J."/>
        </authorList>
    </citation>
    <scope>NUCLEOTIDE SEQUENCE [LARGE SCALE GENOMIC DNA]</scope>
    <source>
        <strain evidence="2">JCM 12607</strain>
    </source>
</reference>
<accession>A0ABW2WN51</accession>
<dbReference type="Proteomes" id="UP001596915">
    <property type="component" value="Unassembled WGS sequence"/>
</dbReference>